<dbReference type="InterPro" id="IPR011029">
    <property type="entry name" value="DEATH-like_dom_sf"/>
</dbReference>
<evidence type="ECO:0000313" key="4">
    <source>
        <dbReference type="WBParaSite" id="HNAJ_0000144901-mRNA-1"/>
    </source>
</evidence>
<evidence type="ECO:0000256" key="1">
    <source>
        <dbReference type="SAM" id="MobiDB-lite"/>
    </source>
</evidence>
<sequence length="178" mass="19604">MAEVLNRLNTDGFNKSPESKSPLNTYGQQAKSSPLKREEILSVLQNLELDGPIIDYMVAHGVISSVSASELMQSKCKHNQKVEKLLDLLDSECDSPPRYSKNAKLALLTNALRSTGQHALASQLDRGRKIKPSPIVSAKFNDTGYGSDIDSIEMSGVSLDHEDYMEEDHLLCDKLGPM</sequence>
<keyword evidence="3" id="KW-1185">Reference proteome</keyword>
<dbReference type="EMBL" id="UZAE01000561">
    <property type="protein sequence ID" value="VDN97307.1"/>
    <property type="molecule type" value="Genomic_DNA"/>
</dbReference>
<evidence type="ECO:0000313" key="3">
    <source>
        <dbReference type="Proteomes" id="UP000278807"/>
    </source>
</evidence>
<name>A0A158QH47_RODNA</name>
<feature type="region of interest" description="Disordered" evidence="1">
    <location>
        <begin position="1"/>
        <end position="31"/>
    </location>
</feature>
<dbReference type="CDD" id="cd01671">
    <property type="entry name" value="CARD"/>
    <property type="match status" value="1"/>
</dbReference>
<dbReference type="Proteomes" id="UP000278807">
    <property type="component" value="Unassembled WGS sequence"/>
</dbReference>
<evidence type="ECO:0000313" key="2">
    <source>
        <dbReference type="EMBL" id="VDN97307.1"/>
    </source>
</evidence>
<organism evidence="4">
    <name type="scientific">Rodentolepis nana</name>
    <name type="common">Dwarf tapeworm</name>
    <name type="synonym">Hymenolepis nana</name>
    <dbReference type="NCBI Taxonomy" id="102285"/>
    <lineage>
        <taxon>Eukaryota</taxon>
        <taxon>Metazoa</taxon>
        <taxon>Spiralia</taxon>
        <taxon>Lophotrochozoa</taxon>
        <taxon>Platyhelminthes</taxon>
        <taxon>Cestoda</taxon>
        <taxon>Eucestoda</taxon>
        <taxon>Cyclophyllidea</taxon>
        <taxon>Hymenolepididae</taxon>
        <taxon>Rodentolepis</taxon>
    </lineage>
</organism>
<reference evidence="4" key="1">
    <citation type="submission" date="2016-04" db="UniProtKB">
        <authorList>
            <consortium name="WormBaseParasite"/>
        </authorList>
    </citation>
    <scope>IDENTIFICATION</scope>
</reference>
<protein>
    <submittedName>
        <fullName evidence="4">CARD domain-containing protein</fullName>
    </submittedName>
</protein>
<accession>A0A158QH47</accession>
<dbReference type="Gene3D" id="1.10.533.10">
    <property type="entry name" value="Death Domain, Fas"/>
    <property type="match status" value="1"/>
</dbReference>
<dbReference type="AlphaFoldDB" id="A0A158QH47"/>
<proteinExistence type="predicted"/>
<dbReference type="OrthoDB" id="6274940at2759"/>
<reference evidence="2 3" key="2">
    <citation type="submission" date="2018-11" db="EMBL/GenBank/DDBJ databases">
        <authorList>
            <consortium name="Pathogen Informatics"/>
        </authorList>
    </citation>
    <scope>NUCLEOTIDE SEQUENCE [LARGE SCALE GENOMIC DNA]</scope>
</reference>
<feature type="compositionally biased region" description="Polar residues" evidence="1">
    <location>
        <begin position="19"/>
        <end position="31"/>
    </location>
</feature>
<gene>
    <name evidence="2" type="ORF">HNAJ_LOCUS1448</name>
</gene>
<dbReference type="WBParaSite" id="HNAJ_0000144901-mRNA-1">
    <property type="protein sequence ID" value="HNAJ_0000144901-mRNA-1"/>
    <property type="gene ID" value="HNAJ_0000144901"/>
</dbReference>